<evidence type="ECO:0000259" key="1">
    <source>
        <dbReference type="Pfam" id="PF12986"/>
    </source>
</evidence>
<keyword evidence="3" id="KW-1185">Reference proteome</keyword>
<name>A0ABU0EMA6_9PSEU</name>
<evidence type="ECO:0000313" key="2">
    <source>
        <dbReference type="EMBL" id="MDQ0376176.1"/>
    </source>
</evidence>
<sequence>MIAAAARPAAQPWQTPAMTVADNLIVVGYAKVPATSASHGVHQLFSVCLRVDRRTGTVIEVDSTAATGLVRSWLAELLLGLDLRGDVTPVLTAIEQNYLGQGGGAIRQAVADAFRRYLRHAEG</sequence>
<feature type="domain" description="DUF3870" evidence="1">
    <location>
        <begin position="25"/>
        <end position="117"/>
    </location>
</feature>
<comment type="caution">
    <text evidence="2">The sequence shown here is derived from an EMBL/GenBank/DDBJ whole genome shotgun (WGS) entry which is preliminary data.</text>
</comment>
<dbReference type="RefSeq" id="WP_306987902.1">
    <property type="nucleotide sequence ID" value="NZ_JAUSUT010000001.1"/>
</dbReference>
<dbReference type="Pfam" id="PF12986">
    <property type="entry name" value="DUF3870"/>
    <property type="match status" value="1"/>
</dbReference>
<protein>
    <recommendedName>
        <fullName evidence="1">DUF3870 domain-containing protein</fullName>
    </recommendedName>
</protein>
<evidence type="ECO:0000313" key="3">
    <source>
        <dbReference type="Proteomes" id="UP001229651"/>
    </source>
</evidence>
<gene>
    <name evidence="2" type="ORF">FB470_000170</name>
</gene>
<proteinExistence type="predicted"/>
<reference evidence="2 3" key="1">
    <citation type="submission" date="2023-07" db="EMBL/GenBank/DDBJ databases">
        <title>Sequencing the genomes of 1000 actinobacteria strains.</title>
        <authorList>
            <person name="Klenk H.-P."/>
        </authorList>
    </citation>
    <scope>NUCLEOTIDE SEQUENCE [LARGE SCALE GENOMIC DNA]</scope>
    <source>
        <strain evidence="2 3">DSM 45805</strain>
    </source>
</reference>
<accession>A0ABU0EMA6</accession>
<dbReference type="EMBL" id="JAUSUT010000001">
    <property type="protein sequence ID" value="MDQ0376176.1"/>
    <property type="molecule type" value="Genomic_DNA"/>
</dbReference>
<dbReference type="InterPro" id="IPR024617">
    <property type="entry name" value="DUF3870"/>
</dbReference>
<dbReference type="Proteomes" id="UP001229651">
    <property type="component" value="Unassembled WGS sequence"/>
</dbReference>
<organism evidence="2 3">
    <name type="scientific">Amycolatopsis thermophila</name>
    <dbReference type="NCBI Taxonomy" id="206084"/>
    <lineage>
        <taxon>Bacteria</taxon>
        <taxon>Bacillati</taxon>
        <taxon>Actinomycetota</taxon>
        <taxon>Actinomycetes</taxon>
        <taxon>Pseudonocardiales</taxon>
        <taxon>Pseudonocardiaceae</taxon>
        <taxon>Amycolatopsis</taxon>
    </lineage>
</organism>